<organism evidence="2 3">
    <name type="scientific">Francisella opportunistica</name>
    <dbReference type="NCBI Taxonomy" id="2016517"/>
    <lineage>
        <taxon>Bacteria</taxon>
        <taxon>Pseudomonadati</taxon>
        <taxon>Pseudomonadota</taxon>
        <taxon>Gammaproteobacteria</taxon>
        <taxon>Thiotrichales</taxon>
        <taxon>Francisellaceae</taxon>
        <taxon>Francisella</taxon>
    </lineage>
</organism>
<dbReference type="SUPFAM" id="SSF52499">
    <property type="entry name" value="Isochorismatase-like hydrolases"/>
    <property type="match status" value="1"/>
</dbReference>
<dbReference type="RefSeq" id="WP_071629288.1">
    <property type="nucleotide sequence ID" value="NZ_CP022375.1"/>
</dbReference>
<dbReference type="Gene3D" id="3.40.50.850">
    <property type="entry name" value="Isochorismatase-like"/>
    <property type="match status" value="1"/>
</dbReference>
<reference evidence="2 3" key="1">
    <citation type="submission" date="2017-07" db="EMBL/GenBank/DDBJ databases">
        <title>Complete genome sequences and comparative analysis of the novel pathogen Francisella opportunistica.</title>
        <authorList>
            <person name="Dietrich E.A."/>
            <person name="Kingry L.C."/>
            <person name="Petersen J.M."/>
        </authorList>
    </citation>
    <scope>NUCLEOTIDE SEQUENCE [LARGE SCALE GENOMIC DNA]</scope>
    <source>
        <strain evidence="2 3">14-2155</strain>
    </source>
</reference>
<keyword evidence="3" id="KW-1185">Reference proteome</keyword>
<evidence type="ECO:0000259" key="1">
    <source>
        <dbReference type="Pfam" id="PF00857"/>
    </source>
</evidence>
<evidence type="ECO:0000313" key="2">
    <source>
        <dbReference type="EMBL" id="AXH30019.1"/>
    </source>
</evidence>
<evidence type="ECO:0000313" key="3">
    <source>
        <dbReference type="Proteomes" id="UP000253862"/>
    </source>
</evidence>
<proteinExistence type="predicted"/>
<dbReference type="InterPro" id="IPR000868">
    <property type="entry name" value="Isochorismatase-like_dom"/>
</dbReference>
<dbReference type="Proteomes" id="UP000253862">
    <property type="component" value="Chromosome"/>
</dbReference>
<gene>
    <name evidence="2" type="ORF">CGC43_05210</name>
</gene>
<dbReference type="Pfam" id="PF00857">
    <property type="entry name" value="Isochorismatase"/>
    <property type="match status" value="1"/>
</dbReference>
<name>A0A345JRS3_9GAMM</name>
<dbReference type="InterPro" id="IPR036380">
    <property type="entry name" value="Isochorismatase-like_sf"/>
</dbReference>
<dbReference type="OrthoDB" id="9796958at2"/>
<accession>A0A345JRS3</accession>
<dbReference type="AlphaFoldDB" id="A0A345JRS3"/>
<sequence length="167" mass="18961">MSKLLIVIDMQKGFECPQAKNIVEKFNKASELFDNVCFAMFENTKNSLFERQLKWFGFQNEADKALIDGIQVPQKASFVWHSTYTVYNQKLKQLIQKIQPTELYLCGLFSEVCLLKTTMDMFDDGMLAYVVKDLSASPRGDGVSDVAFATMKMAIGADRIISTREIS</sequence>
<feature type="domain" description="Isochorismatase-like" evidence="1">
    <location>
        <begin position="4"/>
        <end position="152"/>
    </location>
</feature>
<dbReference type="EMBL" id="CP022375">
    <property type="protein sequence ID" value="AXH30019.1"/>
    <property type="molecule type" value="Genomic_DNA"/>
</dbReference>
<dbReference type="KEGG" id="foo:CGC45_05205"/>
<protein>
    <submittedName>
        <fullName evidence="2">Isochorismatase</fullName>
    </submittedName>
</protein>